<evidence type="ECO:0000256" key="3">
    <source>
        <dbReference type="ARBA" id="ARBA00022692"/>
    </source>
</evidence>
<protein>
    <submittedName>
        <fullName evidence="13">Proto-oncogene Mas-like</fullName>
    </submittedName>
</protein>
<evidence type="ECO:0000313" key="12">
    <source>
        <dbReference type="Proteomes" id="UP000695026"/>
    </source>
</evidence>
<feature type="transmembrane region" description="Helical" evidence="10">
    <location>
        <begin position="86"/>
        <end position="111"/>
    </location>
</feature>
<dbReference type="PRINTS" id="PR00237">
    <property type="entry name" value="GPCRRHODOPSN"/>
</dbReference>
<evidence type="ECO:0000313" key="13">
    <source>
        <dbReference type="RefSeq" id="XP_025027229.1"/>
    </source>
</evidence>
<keyword evidence="6 10" id="KW-0472">Membrane</keyword>
<feature type="transmembrane region" description="Helical" evidence="10">
    <location>
        <begin position="123"/>
        <end position="145"/>
    </location>
</feature>
<dbReference type="InterPro" id="IPR026234">
    <property type="entry name" value="MRGPCRFAMILY"/>
</dbReference>
<reference evidence="13" key="1">
    <citation type="submission" date="2025-08" db="UniProtKB">
        <authorList>
            <consortium name="RefSeq"/>
        </authorList>
    </citation>
    <scope>IDENTIFICATION</scope>
    <source>
        <tissue evidence="13">Liver</tissue>
    </source>
</reference>
<evidence type="ECO:0000256" key="10">
    <source>
        <dbReference type="SAM" id="Phobius"/>
    </source>
</evidence>
<dbReference type="GO" id="GO:0004930">
    <property type="term" value="F:G protein-coupled receptor activity"/>
    <property type="evidence" value="ECO:0007669"/>
    <property type="project" value="UniProtKB-KW"/>
</dbReference>
<evidence type="ECO:0000256" key="8">
    <source>
        <dbReference type="ARBA" id="ARBA00023224"/>
    </source>
</evidence>
<evidence type="ECO:0000256" key="1">
    <source>
        <dbReference type="ARBA" id="ARBA00004651"/>
    </source>
</evidence>
<dbReference type="SUPFAM" id="SSF81321">
    <property type="entry name" value="Family A G protein-coupled receptor-like"/>
    <property type="match status" value="1"/>
</dbReference>
<keyword evidence="4 10" id="KW-1133">Transmembrane helix</keyword>
<dbReference type="InterPro" id="IPR017452">
    <property type="entry name" value="GPCR_Rhodpsn_7TM"/>
</dbReference>
<dbReference type="PRINTS" id="PR02108">
    <property type="entry name" value="MRGPCRFAMILY"/>
</dbReference>
<dbReference type="Pfam" id="PF00001">
    <property type="entry name" value="7tm_1"/>
    <property type="match status" value="1"/>
</dbReference>
<feature type="transmembrane region" description="Helical" evidence="10">
    <location>
        <begin position="49"/>
        <end position="74"/>
    </location>
</feature>
<dbReference type="PROSITE" id="PS50262">
    <property type="entry name" value="G_PROTEIN_RECEP_F1_2"/>
    <property type="match status" value="1"/>
</dbReference>
<evidence type="ECO:0000256" key="2">
    <source>
        <dbReference type="ARBA" id="ARBA00022475"/>
    </source>
</evidence>
<sequence>WDSSYFYREEKNTGHSIHALIVETNRTAHAAKINETQMLHDSSREEENLKILSCIALPVLVLGLFSNGAIFWFLCCKIKKTKYTVYVLNLAIADFTVLFCYISYFVIHLVIWDSPGLDPYFYWVFQCLTFFGFNTSFFLLTAISVERYVGTFFPLCYRFNRPKHLSTILCTLLWVLSCIMVGIDYICWQEYTSSGTIHPTNIFITIIFMLFLPTMVFCSFSLFVKISRHSQSKTPARFYRTIVITVILFLIFAVPHKILCLMEYMQPAMELNWTIIHSFFLLNLINSSLNPFVYFFVGRQKEQRSKDSLHAVIYRSCNDETLDHTSSGQVA</sequence>
<dbReference type="OrthoDB" id="9631784at2759"/>
<dbReference type="Proteomes" id="UP000695026">
    <property type="component" value="Unplaced"/>
</dbReference>
<evidence type="ECO:0000259" key="11">
    <source>
        <dbReference type="PROSITE" id="PS50262"/>
    </source>
</evidence>
<keyword evidence="8" id="KW-0807">Transducer</keyword>
<comment type="subcellular location">
    <subcellularLocation>
        <location evidence="1">Cell membrane</location>
        <topology evidence="1">Multi-pass membrane protein</topology>
    </subcellularLocation>
</comment>
<keyword evidence="5" id="KW-0297">G-protein coupled receptor</keyword>
<evidence type="ECO:0000256" key="4">
    <source>
        <dbReference type="ARBA" id="ARBA00022989"/>
    </source>
</evidence>
<dbReference type="PANTHER" id="PTHR11334">
    <property type="entry name" value="MAS-RELATED G-PROTEIN COUPLED RECEPTOR"/>
    <property type="match status" value="1"/>
</dbReference>
<dbReference type="PANTHER" id="PTHR11334:SF29">
    <property type="entry name" value="MAS-RELATED G-PROTEIN COUPLED RECEPTOR MEMBER X2"/>
    <property type="match status" value="1"/>
</dbReference>
<dbReference type="Gene3D" id="1.20.1070.10">
    <property type="entry name" value="Rhodopsin 7-helix transmembrane proteins"/>
    <property type="match status" value="1"/>
</dbReference>
<feature type="transmembrane region" description="Helical" evidence="10">
    <location>
        <begin position="203"/>
        <end position="226"/>
    </location>
</feature>
<name>A0A9F5MUZ5_PYTBI</name>
<organism evidence="12 13">
    <name type="scientific">Python bivittatus</name>
    <name type="common">Burmese python</name>
    <name type="synonym">Python molurus bivittatus</name>
    <dbReference type="NCBI Taxonomy" id="176946"/>
    <lineage>
        <taxon>Eukaryota</taxon>
        <taxon>Metazoa</taxon>
        <taxon>Chordata</taxon>
        <taxon>Craniata</taxon>
        <taxon>Vertebrata</taxon>
        <taxon>Euteleostomi</taxon>
        <taxon>Lepidosauria</taxon>
        <taxon>Squamata</taxon>
        <taxon>Bifurcata</taxon>
        <taxon>Unidentata</taxon>
        <taxon>Episquamata</taxon>
        <taxon>Toxicofera</taxon>
        <taxon>Serpentes</taxon>
        <taxon>Henophidia</taxon>
        <taxon>Pythonidae</taxon>
        <taxon>Python</taxon>
    </lineage>
</organism>
<proteinExistence type="inferred from homology"/>
<gene>
    <name evidence="13" type="primary">LOC112541549</name>
</gene>
<keyword evidence="12" id="KW-1185">Reference proteome</keyword>
<keyword evidence="2" id="KW-1003">Cell membrane</keyword>
<dbReference type="KEGG" id="pbi:112541549"/>
<evidence type="ECO:0000256" key="6">
    <source>
        <dbReference type="ARBA" id="ARBA00023136"/>
    </source>
</evidence>
<feature type="domain" description="G-protein coupled receptors family 1 profile" evidence="11">
    <location>
        <begin position="66"/>
        <end position="294"/>
    </location>
</feature>
<dbReference type="OMA" id="DGNHCQA"/>
<feature type="non-terminal residue" evidence="13">
    <location>
        <position position="1"/>
    </location>
</feature>
<accession>A0A9F5MUZ5</accession>
<keyword evidence="3 10" id="KW-0812">Transmembrane</keyword>
<feature type="transmembrane region" description="Helical" evidence="10">
    <location>
        <begin position="275"/>
        <end position="297"/>
    </location>
</feature>
<dbReference type="FunFam" id="1.20.1070.10:FF:000193">
    <property type="entry name" value="Mas-related G-protein coupled receptor member E"/>
    <property type="match status" value="1"/>
</dbReference>
<feature type="transmembrane region" description="Helical" evidence="10">
    <location>
        <begin position="165"/>
        <end position="183"/>
    </location>
</feature>
<dbReference type="InterPro" id="IPR000276">
    <property type="entry name" value="GPCR_Rhodpsn"/>
</dbReference>
<dbReference type="GO" id="GO:0005886">
    <property type="term" value="C:plasma membrane"/>
    <property type="evidence" value="ECO:0007669"/>
    <property type="project" value="UniProtKB-SubCell"/>
</dbReference>
<dbReference type="AlphaFoldDB" id="A0A9F5MUZ5"/>
<comment type="similarity">
    <text evidence="9">Belongs to the G-protein coupled receptor 1 family. Mas subfamily.</text>
</comment>
<evidence type="ECO:0000256" key="7">
    <source>
        <dbReference type="ARBA" id="ARBA00023170"/>
    </source>
</evidence>
<feature type="transmembrane region" description="Helical" evidence="10">
    <location>
        <begin position="238"/>
        <end position="255"/>
    </location>
</feature>
<dbReference type="RefSeq" id="XP_025027229.1">
    <property type="nucleotide sequence ID" value="XM_025171461.1"/>
</dbReference>
<evidence type="ECO:0000256" key="9">
    <source>
        <dbReference type="ARBA" id="ARBA00061394"/>
    </source>
</evidence>
<dbReference type="GeneID" id="112541549"/>
<evidence type="ECO:0000256" key="5">
    <source>
        <dbReference type="ARBA" id="ARBA00023040"/>
    </source>
</evidence>
<keyword evidence="7" id="KW-0675">Receptor</keyword>